<dbReference type="GO" id="GO:0031080">
    <property type="term" value="C:nuclear pore outer ring"/>
    <property type="evidence" value="ECO:0007669"/>
    <property type="project" value="TreeGrafter"/>
</dbReference>
<dbReference type="GO" id="GO:0000775">
    <property type="term" value="C:chromosome, centromeric region"/>
    <property type="evidence" value="ECO:0007669"/>
    <property type="project" value="UniProtKB-SubCell"/>
</dbReference>
<dbReference type="PANTHER" id="PTHR22652">
    <property type="entry name" value="NUCLEOPORIN NUP43"/>
    <property type="match status" value="1"/>
</dbReference>
<evidence type="ECO:0000256" key="11">
    <source>
        <dbReference type="ARBA" id="ARBA00023328"/>
    </source>
</evidence>
<keyword evidence="15" id="KW-0732">Signal</keyword>
<evidence type="ECO:0000256" key="12">
    <source>
        <dbReference type="ARBA" id="ARBA00033046"/>
    </source>
</evidence>
<feature type="repeat" description="WD" evidence="13">
    <location>
        <begin position="832"/>
        <end position="874"/>
    </location>
</feature>
<evidence type="ECO:0000256" key="2">
    <source>
        <dbReference type="ARBA" id="ARBA00004574"/>
    </source>
</evidence>
<comment type="subcellular location">
    <subcellularLocation>
        <location evidence="3">Chromosome</location>
        <location evidence="3">Centromere</location>
    </subcellularLocation>
    <subcellularLocation>
        <location evidence="2">Chromosome</location>
        <location evidence="2">Telomere</location>
    </subcellularLocation>
    <subcellularLocation>
        <location evidence="1">Nucleus</location>
    </subcellularLocation>
</comment>
<evidence type="ECO:0000256" key="15">
    <source>
        <dbReference type="SAM" id="SignalP"/>
    </source>
</evidence>
<evidence type="ECO:0000256" key="14">
    <source>
        <dbReference type="SAM" id="MobiDB-lite"/>
    </source>
</evidence>
<evidence type="ECO:0000256" key="5">
    <source>
        <dbReference type="ARBA" id="ARBA00015536"/>
    </source>
</evidence>
<evidence type="ECO:0000313" key="17">
    <source>
        <dbReference type="EMBL" id="KAG7508392.1"/>
    </source>
</evidence>
<dbReference type="EMBL" id="JAGKHQ010000009">
    <property type="protein sequence ID" value="KAG7508392.1"/>
    <property type="molecule type" value="Genomic_DNA"/>
</dbReference>
<protein>
    <recommendedName>
        <fullName evidence="5">Leucine-rich repeat and WD repeat-containing protein 1</fullName>
    </recommendedName>
    <alternativeName>
        <fullName evidence="12">Origin recognition complex-associated protein</fullName>
    </alternativeName>
</protein>
<keyword evidence="9" id="KW-0779">Telomere</keyword>
<evidence type="ECO:0000313" key="18">
    <source>
        <dbReference type="Proteomes" id="UP000693946"/>
    </source>
</evidence>
<dbReference type="SMART" id="SM00320">
    <property type="entry name" value="WD40"/>
    <property type="match status" value="6"/>
</dbReference>
<evidence type="ECO:0000256" key="3">
    <source>
        <dbReference type="ARBA" id="ARBA00004584"/>
    </source>
</evidence>
<reference evidence="17 18" key="1">
    <citation type="journal article" date="2021" name="Sci. Rep.">
        <title>Chromosome anchoring in Senegalese sole (Solea senegalensis) reveals sex-associated markers and genome rearrangements in flatfish.</title>
        <authorList>
            <person name="Guerrero-Cozar I."/>
            <person name="Gomez-Garrido J."/>
            <person name="Berbel C."/>
            <person name="Martinez-Blanch J.F."/>
            <person name="Alioto T."/>
            <person name="Claros M.G."/>
            <person name="Gagnaire P.A."/>
            <person name="Manchado M."/>
        </authorList>
    </citation>
    <scope>NUCLEOTIDE SEQUENCE [LARGE SCALE GENOMIC DNA]</scope>
    <source>
        <strain evidence="17">Sse05_10M</strain>
    </source>
</reference>
<dbReference type="AlphaFoldDB" id="A0AAV6RVN5"/>
<keyword evidence="10" id="KW-0539">Nucleus</keyword>
<name>A0AAV6RVN5_SOLSE</name>
<keyword evidence="18" id="KW-1185">Reference proteome</keyword>
<evidence type="ECO:0000256" key="8">
    <source>
        <dbReference type="ARBA" id="ARBA00022737"/>
    </source>
</evidence>
<keyword evidence="11" id="KW-0137">Centromere</keyword>
<dbReference type="PROSITE" id="PS51450">
    <property type="entry name" value="LRR"/>
    <property type="match status" value="3"/>
</dbReference>
<dbReference type="SMART" id="SM00082">
    <property type="entry name" value="LRRCT"/>
    <property type="match status" value="1"/>
</dbReference>
<comment type="caution">
    <text evidence="17">The sequence shown here is derived from an EMBL/GenBank/DDBJ whole genome shotgun (WGS) entry which is preliminary data.</text>
</comment>
<dbReference type="FunFam" id="3.80.10.10:FF:000306">
    <property type="entry name" value="Toll-like receptor 5"/>
    <property type="match status" value="1"/>
</dbReference>
<feature type="chain" id="PRO_5043933201" description="Leucine-rich repeat and WD repeat-containing protein 1" evidence="15">
    <location>
        <begin position="24"/>
        <end position="1016"/>
    </location>
</feature>
<feature type="domain" description="LRRCT" evidence="16">
    <location>
        <begin position="588"/>
        <end position="640"/>
    </location>
</feature>
<feature type="repeat" description="WD" evidence="13">
    <location>
        <begin position="876"/>
        <end position="918"/>
    </location>
</feature>
<dbReference type="Pfam" id="PF13855">
    <property type="entry name" value="LRR_8"/>
    <property type="match status" value="3"/>
</dbReference>
<evidence type="ECO:0000256" key="7">
    <source>
        <dbReference type="ARBA" id="ARBA00022614"/>
    </source>
</evidence>
<feature type="signal peptide" evidence="15">
    <location>
        <begin position="1"/>
        <end position="23"/>
    </location>
</feature>
<keyword evidence="7" id="KW-0433">Leucine-rich repeat</keyword>
<dbReference type="Pfam" id="PF00400">
    <property type="entry name" value="WD40"/>
    <property type="match status" value="2"/>
</dbReference>
<evidence type="ECO:0000259" key="16">
    <source>
        <dbReference type="SMART" id="SM00082"/>
    </source>
</evidence>
<evidence type="ECO:0000256" key="6">
    <source>
        <dbReference type="ARBA" id="ARBA00022574"/>
    </source>
</evidence>
<dbReference type="InterPro" id="IPR026906">
    <property type="entry name" value="LRR_5"/>
</dbReference>
<dbReference type="SMART" id="SM00369">
    <property type="entry name" value="LRR_TYP"/>
    <property type="match status" value="10"/>
</dbReference>
<dbReference type="Proteomes" id="UP000693946">
    <property type="component" value="Linkage Group LG17"/>
</dbReference>
<dbReference type="Pfam" id="PF13306">
    <property type="entry name" value="LRR_5"/>
    <property type="match status" value="1"/>
</dbReference>
<accession>A0AAV6RVN5</accession>
<evidence type="ECO:0000256" key="10">
    <source>
        <dbReference type="ARBA" id="ARBA00023242"/>
    </source>
</evidence>
<keyword evidence="9" id="KW-0158">Chromosome</keyword>
<feature type="compositionally biased region" description="Basic and acidic residues" evidence="14">
    <location>
        <begin position="996"/>
        <end position="1016"/>
    </location>
</feature>
<evidence type="ECO:0000256" key="4">
    <source>
        <dbReference type="ARBA" id="ARBA00007545"/>
    </source>
</evidence>
<dbReference type="PROSITE" id="PS50082">
    <property type="entry name" value="WD_REPEATS_2"/>
    <property type="match status" value="2"/>
</dbReference>
<feature type="region of interest" description="Disordered" evidence="14">
    <location>
        <begin position="988"/>
        <end position="1016"/>
    </location>
</feature>
<dbReference type="GO" id="GO:0000781">
    <property type="term" value="C:chromosome, telomeric region"/>
    <property type="evidence" value="ECO:0007669"/>
    <property type="project" value="UniProtKB-SubCell"/>
</dbReference>
<dbReference type="InterPro" id="IPR001680">
    <property type="entry name" value="WD40_rpt"/>
</dbReference>
<keyword evidence="6 13" id="KW-0853">WD repeat</keyword>
<dbReference type="PANTHER" id="PTHR22652:SF0">
    <property type="entry name" value="NUCLEOPORIN NUP43"/>
    <property type="match status" value="1"/>
</dbReference>
<keyword evidence="17" id="KW-0675">Receptor</keyword>
<evidence type="ECO:0000256" key="9">
    <source>
        <dbReference type="ARBA" id="ARBA00022895"/>
    </source>
</evidence>
<dbReference type="InterPro" id="IPR019775">
    <property type="entry name" value="WD40_repeat_CS"/>
</dbReference>
<keyword evidence="8" id="KW-0677">Repeat</keyword>
<comment type="similarity">
    <text evidence="4">Belongs to the LRWD1 family.</text>
</comment>
<dbReference type="InterPro" id="IPR001611">
    <property type="entry name" value="Leu-rich_rpt"/>
</dbReference>
<organism evidence="17 18">
    <name type="scientific">Solea senegalensis</name>
    <name type="common">Senegalese sole</name>
    <dbReference type="NCBI Taxonomy" id="28829"/>
    <lineage>
        <taxon>Eukaryota</taxon>
        <taxon>Metazoa</taxon>
        <taxon>Chordata</taxon>
        <taxon>Craniata</taxon>
        <taxon>Vertebrata</taxon>
        <taxon>Euteleostomi</taxon>
        <taxon>Actinopterygii</taxon>
        <taxon>Neopterygii</taxon>
        <taxon>Teleostei</taxon>
        <taxon>Neoteleostei</taxon>
        <taxon>Acanthomorphata</taxon>
        <taxon>Carangaria</taxon>
        <taxon>Pleuronectiformes</taxon>
        <taxon>Pleuronectoidei</taxon>
        <taxon>Soleidae</taxon>
        <taxon>Solea</taxon>
    </lineage>
</organism>
<dbReference type="InterPro" id="IPR000483">
    <property type="entry name" value="Cys-rich_flank_reg_C"/>
</dbReference>
<evidence type="ECO:0000256" key="13">
    <source>
        <dbReference type="PROSITE-ProRule" id="PRU00221"/>
    </source>
</evidence>
<evidence type="ECO:0000256" key="1">
    <source>
        <dbReference type="ARBA" id="ARBA00004123"/>
    </source>
</evidence>
<dbReference type="InterPro" id="IPR003591">
    <property type="entry name" value="Leu-rich_rpt_typical-subtyp"/>
</dbReference>
<sequence length="1016" mass="112910">MMKMRLLCLQLVTICVFLQVPGCFPSCLIRGSVAHCAAMRLTSVPALPPGITHLYLEMNRISEINSSSLSGLEQLQELDLGTQTVPLAIGSNTFVNQRRLKTLMLDFNVGLQLEPLAFEGLSSLQSLYLGYCSLNESILKGNFLEPLSSLETLNLFGNHIKRLQPSMFFANMSHLKDLNLQLNRINKLCESDLVGFQGKYFNVMKLNSGLKLTAMSSFDCGNPFRGMSFQTLDLSNNGFSVDQLKRFFRAIDGTKISHLKLSGHIGKGLSFNNLPDPDHTTFEGLKNSSVLDLDLSRNRIFALQPEVFSPLRDVVNIDISQNRVNHIHKNAFKGLQGHLNKLKLSHNLLGEIYSYTFDSLTNLEVLDLSYNHIGALGYGSFRGLPKLKTLLLTGNTLRDVGFPASLPTLDHLFLNDNRLAPSSVSSVARFASNITYLDIRDNRLKDLGDVYTLETPLKRLQYLSFGGNTIRWCTQSSSFGPNDLQHLDLHSSSLQTVWSQGTCLNMFDSFGRVEVLNLSFNGLRSLPEGIFKGLASVRLMDLSSNALTYLQPDELPKSLKALNLADNFIASPDPAAFRSLRFLDLTMNRFHCDAKLKNFLTWMNQTNVTFQSPVEELRCEFPAGFRNTPLLQYSAQKISKTRWKPVSHSTLQQPDIFATGSWDNENNKLSLWSIGNHGSPGMDDGFEGEPQLLCEHKHDGDVLDLQFLDQDRIVTASSTGAVSIYRHHPNSQTISVSQHWARTHRYPCDNAPCTGVVCSSPEIVSVGEDGRIIVFRADQEGVIRTIENADSSTIHAVTYLRTTEILTVNSIGQLKLWDFRQQSNSPSQILSLSGDRVPLHCVDRHPNQQHIVATGGQDGMLCVWDVRQGNAPFSLMEAHSAEMWEVHFHPTNPDHLFTCSEDGSLLHWETSSPSDMPSFLQGGRNNSMVSRSAMAPAGGNQSLISAWLSGDTSKARLETTHMLPSQTLSVNSMDVLGQCLTSSKGLCRRSGTSVERSGRLQTREDADVKSNRGQTE</sequence>
<proteinExistence type="inferred from homology"/>
<dbReference type="PROSITE" id="PS00678">
    <property type="entry name" value="WD_REPEATS_1"/>
    <property type="match status" value="1"/>
</dbReference>
<gene>
    <name evidence="17" type="ORF">JOB18_011913</name>
</gene>